<organism evidence="4 5">
    <name type="scientific">Phialemonium thermophilum</name>
    <dbReference type="NCBI Taxonomy" id="223376"/>
    <lineage>
        <taxon>Eukaryota</taxon>
        <taxon>Fungi</taxon>
        <taxon>Dikarya</taxon>
        <taxon>Ascomycota</taxon>
        <taxon>Pezizomycotina</taxon>
        <taxon>Sordariomycetes</taxon>
        <taxon>Sordariomycetidae</taxon>
        <taxon>Cephalothecales</taxon>
        <taxon>Cephalothecaceae</taxon>
        <taxon>Phialemonium</taxon>
    </lineage>
</organism>
<dbReference type="InterPro" id="IPR036047">
    <property type="entry name" value="F-box-like_dom_sf"/>
</dbReference>
<evidence type="ECO:0000313" key="4">
    <source>
        <dbReference type="EMBL" id="KAL1837330.1"/>
    </source>
</evidence>
<dbReference type="CDD" id="cd09917">
    <property type="entry name" value="F-box_SF"/>
    <property type="match status" value="1"/>
</dbReference>
<name>A0ABR3V6E8_9PEZI</name>
<feature type="compositionally biased region" description="Basic and acidic residues" evidence="1">
    <location>
        <begin position="72"/>
        <end position="82"/>
    </location>
</feature>
<feature type="region of interest" description="Disordered" evidence="1">
    <location>
        <begin position="68"/>
        <end position="90"/>
    </location>
</feature>
<dbReference type="EMBL" id="JAZHXJ010002667">
    <property type="protein sequence ID" value="KAL1837330.1"/>
    <property type="molecule type" value="Genomic_DNA"/>
</dbReference>
<dbReference type="PANTHER" id="PTHR13382:SF67">
    <property type="entry name" value="SCF E3 UBIQUITIN LIGASE COMPLEX F-BOX PROTEIN POF2"/>
    <property type="match status" value="1"/>
</dbReference>
<dbReference type="InterPro" id="IPR000595">
    <property type="entry name" value="cNMP-bd_dom"/>
</dbReference>
<dbReference type="PANTHER" id="PTHR13382">
    <property type="entry name" value="MITOCHONDRIAL ATP SYNTHASE COUPLING FACTOR B"/>
    <property type="match status" value="1"/>
</dbReference>
<evidence type="ECO:0000259" key="3">
    <source>
        <dbReference type="PROSITE" id="PS50181"/>
    </source>
</evidence>
<comment type="caution">
    <text evidence="4">The sequence shown here is derived from an EMBL/GenBank/DDBJ whole genome shotgun (WGS) entry which is preliminary data.</text>
</comment>
<accession>A0ABR3V6E8</accession>
<dbReference type="SMART" id="SM00256">
    <property type="entry name" value="FBOX"/>
    <property type="match status" value="1"/>
</dbReference>
<feature type="compositionally biased region" description="Polar residues" evidence="1">
    <location>
        <begin position="404"/>
        <end position="413"/>
    </location>
</feature>
<dbReference type="PROSITE" id="PS50181">
    <property type="entry name" value="FBOX"/>
    <property type="match status" value="1"/>
</dbReference>
<dbReference type="PROSITE" id="PS50042">
    <property type="entry name" value="CNMP_BINDING_3"/>
    <property type="match status" value="1"/>
</dbReference>
<dbReference type="InterPro" id="IPR014710">
    <property type="entry name" value="RmlC-like_jellyroll"/>
</dbReference>
<dbReference type="InterPro" id="IPR001611">
    <property type="entry name" value="Leu-rich_rpt"/>
</dbReference>
<dbReference type="SUPFAM" id="SSF51206">
    <property type="entry name" value="cAMP-binding domain-like"/>
    <property type="match status" value="1"/>
</dbReference>
<dbReference type="InterPro" id="IPR006553">
    <property type="entry name" value="Leu-rich_rpt_Cys-con_subtyp"/>
</dbReference>
<feature type="domain" description="F-box" evidence="3">
    <location>
        <begin position="244"/>
        <end position="291"/>
    </location>
</feature>
<dbReference type="Gene3D" id="1.20.1280.50">
    <property type="match status" value="1"/>
</dbReference>
<dbReference type="InterPro" id="IPR018490">
    <property type="entry name" value="cNMP-bd_dom_sf"/>
</dbReference>
<dbReference type="Pfam" id="PF12937">
    <property type="entry name" value="F-box-like"/>
    <property type="match status" value="1"/>
</dbReference>
<feature type="region of interest" description="Disordered" evidence="1">
    <location>
        <begin position="404"/>
        <end position="445"/>
    </location>
</feature>
<dbReference type="SUPFAM" id="SSF52047">
    <property type="entry name" value="RNI-like"/>
    <property type="match status" value="1"/>
</dbReference>
<feature type="region of interest" description="Disordered" evidence="1">
    <location>
        <begin position="207"/>
        <end position="245"/>
    </location>
</feature>
<dbReference type="SUPFAM" id="SSF81383">
    <property type="entry name" value="F-box domain"/>
    <property type="match status" value="1"/>
</dbReference>
<sequence>MPYVRPRLRQGQYFGEVASLGLSEGRTATVRSITTVECLIIGGDALEELWRRCPPEIKRQVEATARTRYRRKSGDGDDHDHDPDDEDVEMQDAGGAEKTLRAPSPLATQNLPQMAFTTTPSLPPSPTKEDDDSETRQPSDPDPYLSVDMENLRNRRRNSLAPPPAQQAASDATITGLISGGIKTTTTTTTIHAAADHEGLMMMRASPQTLTPPEDTPGPFKRARTLPSRPHSAAALEEDDEERRKAGPRLPDTILVRVFRHLDILEMLRLRAVCRQWRHVLEESPQLCTHVDLGSLNRRVTDGSLAHVFAPFIGQRPVEVDISNCFHVTDEGFQALWRQCGQNVKVWKMRSVWEVSASQILEMSESAKGLEEVDWSNCRKVGDSLLARVVGWVVPETTATRESSRNVVISSSNAKARAQQQQQQKQQQAATTSTQGSGPAPGTVVGCPSLRRLNLSYCKHITDRSMAHLAAHASSRLERLSLTRCTSITDAGFQSWAPYRFAALTHLSLADCTWWR</sequence>
<dbReference type="CDD" id="cd00038">
    <property type="entry name" value="CAP_ED"/>
    <property type="match status" value="1"/>
</dbReference>
<gene>
    <name evidence="4" type="ORF">VTK73DRAFT_4727</name>
</gene>
<reference evidence="4 5" key="1">
    <citation type="journal article" date="2024" name="Commun. Biol.">
        <title>Comparative genomic analysis of thermophilic fungi reveals convergent evolutionary adaptations and gene losses.</title>
        <authorList>
            <person name="Steindorff A.S."/>
            <person name="Aguilar-Pontes M.V."/>
            <person name="Robinson A.J."/>
            <person name="Andreopoulos B."/>
            <person name="LaButti K."/>
            <person name="Kuo A."/>
            <person name="Mondo S."/>
            <person name="Riley R."/>
            <person name="Otillar R."/>
            <person name="Haridas S."/>
            <person name="Lipzen A."/>
            <person name="Grimwood J."/>
            <person name="Schmutz J."/>
            <person name="Clum A."/>
            <person name="Reid I.D."/>
            <person name="Moisan M.C."/>
            <person name="Butler G."/>
            <person name="Nguyen T.T.M."/>
            <person name="Dewar K."/>
            <person name="Conant G."/>
            <person name="Drula E."/>
            <person name="Henrissat B."/>
            <person name="Hansel C."/>
            <person name="Singer S."/>
            <person name="Hutchinson M.I."/>
            <person name="de Vries R.P."/>
            <person name="Natvig D.O."/>
            <person name="Powell A.J."/>
            <person name="Tsang A."/>
            <person name="Grigoriev I.V."/>
        </authorList>
    </citation>
    <scope>NUCLEOTIDE SEQUENCE [LARGE SCALE GENOMIC DNA]</scope>
    <source>
        <strain evidence="4 5">ATCC 24622</strain>
    </source>
</reference>
<dbReference type="Proteomes" id="UP001586593">
    <property type="component" value="Unassembled WGS sequence"/>
</dbReference>
<feature type="domain" description="Cyclic nucleotide-binding" evidence="2">
    <location>
        <begin position="1"/>
        <end position="67"/>
    </location>
</feature>
<dbReference type="InterPro" id="IPR001810">
    <property type="entry name" value="F-box_dom"/>
</dbReference>
<dbReference type="InterPro" id="IPR032675">
    <property type="entry name" value="LRR_dom_sf"/>
</dbReference>
<feature type="compositionally biased region" description="Low complexity" evidence="1">
    <location>
        <begin position="414"/>
        <end position="430"/>
    </location>
</feature>
<evidence type="ECO:0000313" key="5">
    <source>
        <dbReference type="Proteomes" id="UP001586593"/>
    </source>
</evidence>
<proteinExistence type="predicted"/>
<evidence type="ECO:0008006" key="6">
    <source>
        <dbReference type="Google" id="ProtNLM"/>
    </source>
</evidence>
<dbReference type="Gene3D" id="3.80.10.10">
    <property type="entry name" value="Ribonuclease Inhibitor"/>
    <property type="match status" value="2"/>
</dbReference>
<dbReference type="Gene3D" id="2.60.120.10">
    <property type="entry name" value="Jelly Rolls"/>
    <property type="match status" value="1"/>
</dbReference>
<evidence type="ECO:0000256" key="1">
    <source>
        <dbReference type="SAM" id="MobiDB-lite"/>
    </source>
</evidence>
<dbReference type="SMART" id="SM00367">
    <property type="entry name" value="LRR_CC"/>
    <property type="match status" value="4"/>
</dbReference>
<protein>
    <recommendedName>
        <fullName evidence="6">F-box domain-containing protein</fullName>
    </recommendedName>
</protein>
<dbReference type="InterPro" id="IPR050648">
    <property type="entry name" value="F-box_LRR-repeat"/>
</dbReference>
<keyword evidence="5" id="KW-1185">Reference proteome</keyword>
<dbReference type="Pfam" id="PF16643">
    <property type="entry name" value="cNMPbd_u2"/>
    <property type="match status" value="1"/>
</dbReference>
<evidence type="ECO:0000259" key="2">
    <source>
        <dbReference type="PROSITE" id="PS50042"/>
    </source>
</evidence>
<feature type="region of interest" description="Disordered" evidence="1">
    <location>
        <begin position="114"/>
        <end position="147"/>
    </location>
</feature>
<dbReference type="Pfam" id="PF13516">
    <property type="entry name" value="LRR_6"/>
    <property type="match status" value="1"/>
</dbReference>